<sequence>MKQEPFKQAGEVEIYGYTSNQCLNRANALPFNHSETPVTVYAKVIEPWTIQIQAELPAQGLEAAIEEYSYETAPSVREFYGAVKRFIEKHLRFDYLENLSRLEQEVVKEVARQKNHDYAETLADLTRDPHAGSFYELTQNKEKGFTIDNAPELADEAIQHLEDYAADLGLEGEVRTSSGREGERENTRCT</sequence>
<dbReference type="EMBL" id="JAOPJZ010000017">
    <property type="protein sequence ID" value="MCU4753491.1"/>
    <property type="molecule type" value="Genomic_DNA"/>
</dbReference>
<organism evidence="2 3">
    <name type="scientific">Natronosalvus hydrolyticus</name>
    <dbReference type="NCBI Taxonomy" id="2979988"/>
    <lineage>
        <taxon>Archaea</taxon>
        <taxon>Methanobacteriati</taxon>
        <taxon>Methanobacteriota</taxon>
        <taxon>Stenosarchaea group</taxon>
        <taxon>Halobacteria</taxon>
        <taxon>Halobacteriales</taxon>
        <taxon>Natrialbaceae</taxon>
        <taxon>Natronosalvus</taxon>
    </lineage>
</organism>
<gene>
    <name evidence="2" type="ORF">OB919_16115</name>
</gene>
<feature type="region of interest" description="Disordered" evidence="1">
    <location>
        <begin position="169"/>
        <end position="190"/>
    </location>
</feature>
<name>A0AAP3E7C9_9EURY</name>
<evidence type="ECO:0000313" key="2">
    <source>
        <dbReference type="EMBL" id="MCU4753491.1"/>
    </source>
</evidence>
<keyword evidence="3" id="KW-1185">Reference proteome</keyword>
<accession>A0AAP3E7C9</accession>
<comment type="caution">
    <text evidence="2">The sequence shown here is derived from an EMBL/GenBank/DDBJ whole genome shotgun (WGS) entry which is preliminary data.</text>
</comment>
<feature type="compositionally biased region" description="Basic and acidic residues" evidence="1">
    <location>
        <begin position="172"/>
        <end position="190"/>
    </location>
</feature>
<protein>
    <submittedName>
        <fullName evidence="2">Uncharacterized protein</fullName>
    </submittedName>
</protein>
<dbReference type="AlphaFoldDB" id="A0AAP3E7C9"/>
<dbReference type="Proteomes" id="UP001321047">
    <property type="component" value="Unassembled WGS sequence"/>
</dbReference>
<evidence type="ECO:0000313" key="3">
    <source>
        <dbReference type="Proteomes" id="UP001321047"/>
    </source>
</evidence>
<evidence type="ECO:0000256" key="1">
    <source>
        <dbReference type="SAM" id="MobiDB-lite"/>
    </source>
</evidence>
<reference evidence="2 3" key="1">
    <citation type="submission" date="2022-09" db="EMBL/GenBank/DDBJ databases">
        <title>Enrichment on poylsaccharides allowed isolation of novel metabolic and taxonomic groups of Haloarchaea.</title>
        <authorList>
            <person name="Sorokin D.Y."/>
            <person name="Elcheninov A.G."/>
            <person name="Khizhniak T.V."/>
            <person name="Kolganova T.V."/>
            <person name="Kublanov I.V."/>
        </authorList>
    </citation>
    <scope>NUCLEOTIDE SEQUENCE [LARGE SCALE GENOMIC DNA]</scope>
    <source>
        <strain evidence="2 3">AArc-curdl1</strain>
    </source>
</reference>
<dbReference type="RefSeq" id="WP_342809808.1">
    <property type="nucleotide sequence ID" value="NZ_JAOPJZ010000017.1"/>
</dbReference>
<proteinExistence type="predicted"/>